<dbReference type="Proteomes" id="UP000003111">
    <property type="component" value="Unassembled WGS sequence"/>
</dbReference>
<sequence length="287" mass="30619">MTECLHATVEDFELRTKLDSGVIRKVTAVSGWDEGASLETTSPGRPERHGTFETPAYMRGLEPVIEGAVTCPDHATAVEEQQLFGRILAGGAYGTLTLQHAGTELLSARVRRAARVAIIPTSDRTFSYRLQLFSPDPYRYGPEQSASTGFAMPPAGAGLRFPMFGHPSGQIDFGAPPVAASILLENAGPQTAWPTFEVVGPVDGFRILDVTTGSATDFTGSLVEGASVLIHTATGRATRGDGADVTTGLRMPVIPTIPPYSQREFLFEPLSAATDAVLTGRVYPTYF</sequence>
<evidence type="ECO:0000313" key="2">
    <source>
        <dbReference type="Proteomes" id="UP000003111"/>
    </source>
</evidence>
<dbReference type="AlphaFoldDB" id="E2SDX0"/>
<proteinExistence type="predicted"/>
<protein>
    <submittedName>
        <fullName evidence="1">Uncharacterized protein</fullName>
    </submittedName>
</protein>
<keyword evidence="2" id="KW-1185">Reference proteome</keyword>
<dbReference type="RefSeq" id="WP_007076998.1">
    <property type="nucleotide sequence ID" value="NZ_CM001024.1"/>
</dbReference>
<name>E2SDX0_9ACTN</name>
<comment type="caution">
    <text evidence="1">The sequence shown here is derived from an EMBL/GenBank/DDBJ whole genome shotgun (WGS) entry which is preliminary data.</text>
</comment>
<evidence type="ECO:0000313" key="1">
    <source>
        <dbReference type="EMBL" id="EFQ82697.1"/>
    </source>
</evidence>
<dbReference type="OrthoDB" id="3985590at2"/>
<reference evidence="1" key="1">
    <citation type="submission" date="2010-08" db="EMBL/GenBank/DDBJ databases">
        <authorList>
            <person name="Muzny D."/>
            <person name="Qin X."/>
            <person name="Buhay C."/>
            <person name="Dugan-Rocha S."/>
            <person name="Ding Y."/>
            <person name="Chen G."/>
            <person name="Hawes A."/>
            <person name="Holder M."/>
            <person name="Jhangiani S."/>
            <person name="Johnson A."/>
            <person name="Khan Z."/>
            <person name="Li Z."/>
            <person name="Liu W."/>
            <person name="Liu X."/>
            <person name="Perez L."/>
            <person name="Shen H."/>
            <person name="Wang Q."/>
            <person name="Watt J."/>
            <person name="Xi L."/>
            <person name="Xin Y."/>
            <person name="Zhou J."/>
            <person name="Deng J."/>
            <person name="Jiang H."/>
            <person name="Liu Y."/>
            <person name="Qu J."/>
            <person name="Song X.-Z."/>
            <person name="Zhang L."/>
            <person name="Villasana D."/>
            <person name="Johnson A."/>
            <person name="Liu J."/>
            <person name="Liyanage D."/>
            <person name="Lorensuhewa L."/>
            <person name="Robinson T."/>
            <person name="Song A."/>
            <person name="Song B.-B."/>
            <person name="Dinh H."/>
            <person name="Thornton R."/>
            <person name="Coyle M."/>
            <person name="Francisco L."/>
            <person name="Jackson L."/>
            <person name="Javaid M."/>
            <person name="Korchina V."/>
            <person name="Kovar C."/>
            <person name="Mata R."/>
            <person name="Mathew T."/>
            <person name="Ngo R."/>
            <person name="Nguyen L."/>
            <person name="Nguyen N."/>
            <person name="Okwuonu G."/>
            <person name="Ongeri F."/>
            <person name="Pham C."/>
            <person name="Simmons D."/>
            <person name="Wilczek-Boney K."/>
            <person name="Hale W."/>
            <person name="Jakkamsetti A."/>
            <person name="Pham P."/>
            <person name="Ruth R."/>
            <person name="San Lucas F."/>
            <person name="Warren J."/>
            <person name="Zhang J."/>
            <person name="Zhao Z."/>
            <person name="Zhou C."/>
            <person name="Zhu D."/>
            <person name="Lee S."/>
            <person name="Bess C."/>
            <person name="Blankenburg K."/>
            <person name="Forbes L."/>
            <person name="Fu Q."/>
            <person name="Gubbala S."/>
            <person name="Hirani K."/>
            <person name="Jayaseelan J.C."/>
            <person name="Lara F."/>
            <person name="Munidasa M."/>
            <person name="Palculict T."/>
            <person name="Patil S."/>
            <person name="Pu L.-L."/>
            <person name="Saada N."/>
            <person name="Tang L."/>
            <person name="Weissenberger G."/>
            <person name="Zhu Y."/>
            <person name="Hemphill L."/>
            <person name="Shang Y."/>
            <person name="Youmans B."/>
            <person name="Ayvaz T."/>
            <person name="Ross M."/>
            <person name="Santibanez J."/>
            <person name="Aqrawi P."/>
            <person name="Gross S."/>
            <person name="Joshi V."/>
            <person name="Fowler G."/>
            <person name="Nazareth L."/>
            <person name="Reid J."/>
            <person name="Worley K."/>
            <person name="Petrosino J."/>
            <person name="Highlander S."/>
            <person name="Gibbs R."/>
        </authorList>
    </citation>
    <scope>NUCLEOTIDE SEQUENCE [LARGE SCALE GENOMIC DNA]</scope>
    <source>
        <strain evidence="1">DSM 15272</strain>
    </source>
</reference>
<gene>
    <name evidence="1" type="ORF">HMPREF0063_11906</name>
</gene>
<dbReference type="EMBL" id="ACLF03000006">
    <property type="protein sequence ID" value="EFQ82697.1"/>
    <property type="molecule type" value="Genomic_DNA"/>
</dbReference>
<dbReference type="HOGENOM" id="CLU_968517_0_0_11"/>
<dbReference type="STRING" id="585531.HMPREF0063_11906"/>
<organism evidence="1 2">
    <name type="scientific">Aeromicrobium marinum DSM 15272</name>
    <dbReference type="NCBI Taxonomy" id="585531"/>
    <lineage>
        <taxon>Bacteria</taxon>
        <taxon>Bacillati</taxon>
        <taxon>Actinomycetota</taxon>
        <taxon>Actinomycetes</taxon>
        <taxon>Propionibacteriales</taxon>
        <taxon>Nocardioidaceae</taxon>
        <taxon>Aeromicrobium</taxon>
    </lineage>
</organism>
<accession>E2SDX0</accession>